<evidence type="ECO:0000256" key="1">
    <source>
        <dbReference type="ARBA" id="ARBA00010515"/>
    </source>
</evidence>
<dbReference type="EMBL" id="VFOM01000001">
    <property type="protein sequence ID" value="TQL47878.1"/>
    <property type="molecule type" value="Genomic_DNA"/>
</dbReference>
<evidence type="ECO:0000259" key="6">
    <source>
        <dbReference type="Pfam" id="PF07859"/>
    </source>
</evidence>
<dbReference type="InterPro" id="IPR033140">
    <property type="entry name" value="Lipase_GDXG_put_SER_AS"/>
</dbReference>
<keyword evidence="5" id="KW-0472">Membrane</keyword>
<keyword evidence="2" id="KW-0378">Hydrolase</keyword>
<feature type="active site" evidence="3">
    <location>
        <position position="190"/>
    </location>
</feature>
<comment type="caution">
    <text evidence="7">The sequence shown here is derived from an EMBL/GenBank/DDBJ whole genome shotgun (WGS) entry which is preliminary data.</text>
</comment>
<comment type="similarity">
    <text evidence="1">Belongs to the 'GDXG' lipolytic enzyme family.</text>
</comment>
<accession>A0A542YIH6</accession>
<feature type="domain" description="Alpha/beta hydrolase fold-3" evidence="6">
    <location>
        <begin position="113"/>
        <end position="317"/>
    </location>
</feature>
<keyword evidence="8" id="KW-1185">Reference proteome</keyword>
<dbReference type="InterPro" id="IPR029058">
    <property type="entry name" value="AB_hydrolase_fold"/>
</dbReference>
<dbReference type="RefSeq" id="WP_141880081.1">
    <property type="nucleotide sequence ID" value="NZ_VFOM01000001.1"/>
</dbReference>
<dbReference type="GO" id="GO:0016787">
    <property type="term" value="F:hydrolase activity"/>
    <property type="evidence" value="ECO:0007669"/>
    <property type="project" value="UniProtKB-KW"/>
</dbReference>
<dbReference type="InterPro" id="IPR013094">
    <property type="entry name" value="AB_hydrolase_3"/>
</dbReference>
<evidence type="ECO:0000256" key="3">
    <source>
        <dbReference type="PROSITE-ProRule" id="PRU10038"/>
    </source>
</evidence>
<evidence type="ECO:0000256" key="4">
    <source>
        <dbReference type="SAM" id="MobiDB-lite"/>
    </source>
</evidence>
<proteinExistence type="inferred from homology"/>
<sequence length="357" mass="37998">MAHETPSSGEADEVDGPAKEAAPRYTRGQKVFLGVAGTIALVAIILASSQWPSALLIRSVFELGGTATMKEMLPYIPDSGVSERLDLAYADAGPNTTFDVFTPDSGTEPLATIVWIHGGAWISGSKEDVAPYLRILASHGYTTVGVNYPLGPETQYPQAFVSLNDALAHLIDNADDLRIDPHRIILAGDSAGAQLASQLAVLTTRSDYAELMGVTPALSRSQLDGIILNCGVYDLPAMGDLNGINAWGMKAALWAYTGTRDWSSTYASLTMSSIRFVDEFPPSFVSGGNGDDLTWTQSVPMANALRDAGTDVTTLFWAAGHEPALGHEYQFHLDLPEAQEALQATLDYLATVDGSDG</sequence>
<keyword evidence="5" id="KW-0812">Transmembrane</keyword>
<reference evidence="7 8" key="1">
    <citation type="submission" date="2019-06" db="EMBL/GenBank/DDBJ databases">
        <title>Sequencing the genomes of 1000 actinobacteria strains.</title>
        <authorList>
            <person name="Klenk H.-P."/>
        </authorList>
    </citation>
    <scope>NUCLEOTIDE SEQUENCE [LARGE SCALE GENOMIC DNA]</scope>
    <source>
        <strain evidence="7 8">DSM 26477</strain>
    </source>
</reference>
<gene>
    <name evidence="7" type="ORF">FB562_0951</name>
</gene>
<dbReference type="AlphaFoldDB" id="A0A542YIH6"/>
<dbReference type="Pfam" id="PF07859">
    <property type="entry name" value="Abhydrolase_3"/>
    <property type="match status" value="1"/>
</dbReference>
<dbReference type="PROSITE" id="PS01174">
    <property type="entry name" value="LIPASE_GDXG_SER"/>
    <property type="match status" value="1"/>
</dbReference>
<feature type="transmembrane region" description="Helical" evidence="5">
    <location>
        <begin position="31"/>
        <end position="51"/>
    </location>
</feature>
<protein>
    <submittedName>
        <fullName evidence="7">Acetyl esterase/lipase</fullName>
    </submittedName>
</protein>
<evidence type="ECO:0000256" key="2">
    <source>
        <dbReference type="ARBA" id="ARBA00022801"/>
    </source>
</evidence>
<evidence type="ECO:0000313" key="7">
    <source>
        <dbReference type="EMBL" id="TQL47878.1"/>
    </source>
</evidence>
<dbReference type="Proteomes" id="UP000317998">
    <property type="component" value="Unassembled WGS sequence"/>
</dbReference>
<dbReference type="Gene3D" id="3.40.50.1820">
    <property type="entry name" value="alpha/beta hydrolase"/>
    <property type="match status" value="1"/>
</dbReference>
<dbReference type="OrthoDB" id="9803828at2"/>
<evidence type="ECO:0000256" key="5">
    <source>
        <dbReference type="SAM" id="Phobius"/>
    </source>
</evidence>
<keyword evidence="5" id="KW-1133">Transmembrane helix</keyword>
<name>A0A542YIH6_9MICO</name>
<dbReference type="PANTHER" id="PTHR48081">
    <property type="entry name" value="AB HYDROLASE SUPERFAMILY PROTEIN C4A8.06C"/>
    <property type="match status" value="1"/>
</dbReference>
<dbReference type="InterPro" id="IPR050300">
    <property type="entry name" value="GDXG_lipolytic_enzyme"/>
</dbReference>
<feature type="region of interest" description="Disordered" evidence="4">
    <location>
        <begin position="1"/>
        <end position="20"/>
    </location>
</feature>
<evidence type="ECO:0000313" key="8">
    <source>
        <dbReference type="Proteomes" id="UP000317998"/>
    </source>
</evidence>
<dbReference type="SUPFAM" id="SSF53474">
    <property type="entry name" value="alpha/beta-Hydrolases"/>
    <property type="match status" value="1"/>
</dbReference>
<organism evidence="7 8">
    <name type="scientific">Homoserinimonas aerilata</name>
    <dbReference type="NCBI Taxonomy" id="1162970"/>
    <lineage>
        <taxon>Bacteria</taxon>
        <taxon>Bacillati</taxon>
        <taxon>Actinomycetota</taxon>
        <taxon>Actinomycetes</taxon>
        <taxon>Micrococcales</taxon>
        <taxon>Microbacteriaceae</taxon>
        <taxon>Homoserinimonas</taxon>
    </lineage>
</organism>